<dbReference type="Gene3D" id="3.40.190.10">
    <property type="entry name" value="Periplasmic binding protein-like II"/>
    <property type="match status" value="2"/>
</dbReference>
<organism evidence="5 6">
    <name type="scientific">Crossiella cryophila</name>
    <dbReference type="NCBI Taxonomy" id="43355"/>
    <lineage>
        <taxon>Bacteria</taxon>
        <taxon>Bacillati</taxon>
        <taxon>Actinomycetota</taxon>
        <taxon>Actinomycetes</taxon>
        <taxon>Pseudonocardiales</taxon>
        <taxon>Pseudonocardiaceae</taxon>
        <taxon>Crossiella</taxon>
    </lineage>
</organism>
<dbReference type="CDD" id="cd13530">
    <property type="entry name" value="PBP2_peptides_like"/>
    <property type="match status" value="1"/>
</dbReference>
<evidence type="ECO:0000256" key="1">
    <source>
        <dbReference type="ARBA" id="ARBA00022729"/>
    </source>
</evidence>
<dbReference type="AlphaFoldDB" id="A0A7W7CAM5"/>
<dbReference type="InterPro" id="IPR001638">
    <property type="entry name" value="Solute-binding_3/MltF_N"/>
</dbReference>
<dbReference type="Pfam" id="PF00497">
    <property type="entry name" value="SBP_bac_3"/>
    <property type="match status" value="1"/>
</dbReference>
<reference evidence="5 6" key="1">
    <citation type="submission" date="2020-08" db="EMBL/GenBank/DDBJ databases">
        <title>Sequencing the genomes of 1000 actinobacteria strains.</title>
        <authorList>
            <person name="Klenk H.-P."/>
        </authorList>
    </citation>
    <scope>NUCLEOTIDE SEQUENCE [LARGE SCALE GENOMIC DNA]</scope>
    <source>
        <strain evidence="5 6">DSM 44230</strain>
    </source>
</reference>
<dbReference type="Proteomes" id="UP000533598">
    <property type="component" value="Unassembled WGS sequence"/>
</dbReference>
<dbReference type="PROSITE" id="PS51257">
    <property type="entry name" value="PROKAR_LIPOPROTEIN"/>
    <property type="match status" value="1"/>
</dbReference>
<name>A0A7W7CAM5_9PSEU</name>
<sequence length="281" mass="29143">MRVSMLAATLALAVAATACAPADQPGPANPADCAKGSLKTVAGGKLTFGTDEPAYEPWFAGNDPASGKGFESAVAYAVAGKLGFAKPEVSWVRVPFNAAIQPGPKTFDADLNQFSITDERRNAVDFSAPYYTVRQAVVALKESPAATAKSVAELTGFTLGAQVGTTSYDAVNNQIKPKKQAAVYNTNDDAKQALRNNQIQALVVDLPTAFYITSAEISDAVIVGQLPAGGGKPEQFGAVLDKGSALTGCFTKAVDALRADGTLKKLEQEWLAAAGKAPELS</sequence>
<dbReference type="GO" id="GO:0015276">
    <property type="term" value="F:ligand-gated monoatomic ion channel activity"/>
    <property type="evidence" value="ECO:0007669"/>
    <property type="project" value="InterPro"/>
</dbReference>
<keyword evidence="1 2" id="KW-0732">Signal</keyword>
<dbReference type="SMART" id="SM00062">
    <property type="entry name" value="PBPb"/>
    <property type="match status" value="1"/>
</dbReference>
<accession>A0A7W7CAM5</accession>
<comment type="caution">
    <text evidence="5">The sequence shown here is derived from an EMBL/GenBank/DDBJ whole genome shotgun (WGS) entry which is preliminary data.</text>
</comment>
<evidence type="ECO:0000313" key="5">
    <source>
        <dbReference type="EMBL" id="MBB4676189.1"/>
    </source>
</evidence>
<feature type="chain" id="PRO_5038949617" evidence="2">
    <location>
        <begin position="21"/>
        <end position="281"/>
    </location>
</feature>
<feature type="domain" description="Solute-binding protein family 3/N-terminal" evidence="3">
    <location>
        <begin position="45"/>
        <end position="274"/>
    </location>
</feature>
<proteinExistence type="predicted"/>
<dbReference type="InterPro" id="IPR001320">
    <property type="entry name" value="Iontro_rcpt_C"/>
</dbReference>
<feature type="domain" description="Ionotropic glutamate receptor C-terminal" evidence="4">
    <location>
        <begin position="45"/>
        <end position="273"/>
    </location>
</feature>
<feature type="signal peptide" evidence="2">
    <location>
        <begin position="1"/>
        <end position="20"/>
    </location>
</feature>
<evidence type="ECO:0000259" key="4">
    <source>
        <dbReference type="SMART" id="SM00079"/>
    </source>
</evidence>
<evidence type="ECO:0000313" key="6">
    <source>
        <dbReference type="Proteomes" id="UP000533598"/>
    </source>
</evidence>
<dbReference type="SUPFAM" id="SSF53850">
    <property type="entry name" value="Periplasmic binding protein-like II"/>
    <property type="match status" value="1"/>
</dbReference>
<dbReference type="SMART" id="SM00079">
    <property type="entry name" value="PBPe"/>
    <property type="match status" value="1"/>
</dbReference>
<evidence type="ECO:0000256" key="2">
    <source>
        <dbReference type="SAM" id="SignalP"/>
    </source>
</evidence>
<dbReference type="EMBL" id="JACHMH010000001">
    <property type="protein sequence ID" value="MBB4676189.1"/>
    <property type="molecule type" value="Genomic_DNA"/>
</dbReference>
<gene>
    <name evidence="5" type="ORF">HNR67_002307</name>
</gene>
<dbReference type="PANTHER" id="PTHR35936">
    <property type="entry name" value="MEMBRANE-BOUND LYTIC MUREIN TRANSGLYCOSYLASE F"/>
    <property type="match status" value="1"/>
</dbReference>
<dbReference type="PANTHER" id="PTHR35936:SF19">
    <property type="entry name" value="AMINO-ACID-BINDING PROTEIN YXEM-RELATED"/>
    <property type="match status" value="1"/>
</dbReference>
<evidence type="ECO:0000259" key="3">
    <source>
        <dbReference type="SMART" id="SM00062"/>
    </source>
</evidence>
<protein>
    <submittedName>
        <fullName evidence="5">Polar amino acid transport system substrate-binding protein</fullName>
    </submittedName>
</protein>
<dbReference type="RefSeq" id="WP_185002045.1">
    <property type="nucleotide sequence ID" value="NZ_BAAAUI010000016.1"/>
</dbReference>
<keyword evidence="6" id="KW-1185">Reference proteome</keyword>
<dbReference type="GO" id="GO:0016020">
    <property type="term" value="C:membrane"/>
    <property type="evidence" value="ECO:0007669"/>
    <property type="project" value="InterPro"/>
</dbReference>